<evidence type="ECO:0000259" key="7">
    <source>
        <dbReference type="PROSITE" id="PS50110"/>
    </source>
</evidence>
<dbReference type="KEGG" id="ifn:GM661_06040"/>
<dbReference type="GO" id="GO:0005829">
    <property type="term" value="C:cytosol"/>
    <property type="evidence" value="ECO:0007669"/>
    <property type="project" value="TreeGrafter"/>
</dbReference>
<evidence type="ECO:0000256" key="4">
    <source>
        <dbReference type="ARBA" id="ARBA00023163"/>
    </source>
</evidence>
<evidence type="ECO:0000313" key="10">
    <source>
        <dbReference type="Proteomes" id="UP000665020"/>
    </source>
</evidence>
<dbReference type="Proteomes" id="UP000665020">
    <property type="component" value="Chromosome"/>
</dbReference>
<protein>
    <recommendedName>
        <fullName evidence="1">Stage 0 sporulation protein A homolog</fullName>
    </recommendedName>
</protein>
<organism evidence="9 10">
    <name type="scientific">Iocasia fonsfrigidae</name>
    <dbReference type="NCBI Taxonomy" id="2682810"/>
    <lineage>
        <taxon>Bacteria</taxon>
        <taxon>Bacillati</taxon>
        <taxon>Bacillota</taxon>
        <taxon>Clostridia</taxon>
        <taxon>Halanaerobiales</taxon>
        <taxon>Halanaerobiaceae</taxon>
        <taxon>Iocasia</taxon>
    </lineage>
</organism>
<dbReference type="Gene3D" id="1.10.10.10">
    <property type="entry name" value="Winged helix-like DNA-binding domain superfamily/Winged helix DNA-binding domain"/>
    <property type="match status" value="1"/>
</dbReference>
<evidence type="ECO:0000256" key="1">
    <source>
        <dbReference type="ARBA" id="ARBA00018672"/>
    </source>
</evidence>
<dbReference type="GO" id="GO:0000976">
    <property type="term" value="F:transcription cis-regulatory region binding"/>
    <property type="evidence" value="ECO:0007669"/>
    <property type="project" value="TreeGrafter"/>
</dbReference>
<sequence length="197" mass="22424">MGVKQMTKYNILIAEDEPLIRMDLKEMVAEYGYNVVADVGNGEEAVKKARSCEPDLAILDIKMPGLTGLKVAEIMHAEDIAPVILLTAYSQSEFIEDAKNKGVMHYLIKPVDEKELMVSIELVIARYKDLKLARQEVQRAYNKLSERKIIERAKGVLMTDEKFSEKEAYQKIQRVSMNRGISMKEIAEMIIINSELK</sequence>
<dbReference type="Pfam" id="PF00072">
    <property type="entry name" value="Response_reg"/>
    <property type="match status" value="1"/>
</dbReference>
<evidence type="ECO:0000256" key="2">
    <source>
        <dbReference type="ARBA" id="ARBA00023015"/>
    </source>
</evidence>
<dbReference type="Gene3D" id="3.40.50.2300">
    <property type="match status" value="1"/>
</dbReference>
<dbReference type="GO" id="GO:0000156">
    <property type="term" value="F:phosphorelay response regulator activity"/>
    <property type="evidence" value="ECO:0007669"/>
    <property type="project" value="TreeGrafter"/>
</dbReference>
<dbReference type="EMBL" id="CP046640">
    <property type="protein sequence ID" value="QTL97572.1"/>
    <property type="molecule type" value="Genomic_DNA"/>
</dbReference>
<dbReference type="GO" id="GO:0003723">
    <property type="term" value="F:RNA binding"/>
    <property type="evidence" value="ECO:0007669"/>
    <property type="project" value="InterPro"/>
</dbReference>
<name>A0A8A7KI71_9FIRM</name>
<evidence type="ECO:0000256" key="6">
    <source>
        <dbReference type="PROSITE-ProRule" id="PRU00169"/>
    </source>
</evidence>
<keyword evidence="4" id="KW-0804">Transcription</keyword>
<feature type="modified residue" description="4-aspartylphosphate" evidence="6">
    <location>
        <position position="60"/>
    </location>
</feature>
<accession>A0A8A7KI71</accession>
<dbReference type="SMART" id="SM00448">
    <property type="entry name" value="REC"/>
    <property type="match status" value="1"/>
</dbReference>
<dbReference type="InterPro" id="IPR036388">
    <property type="entry name" value="WH-like_DNA-bd_sf"/>
</dbReference>
<evidence type="ECO:0000256" key="3">
    <source>
        <dbReference type="ARBA" id="ARBA00023125"/>
    </source>
</evidence>
<dbReference type="InterPro" id="IPR005561">
    <property type="entry name" value="ANTAR"/>
</dbReference>
<dbReference type="PROSITE" id="PS50921">
    <property type="entry name" value="ANTAR"/>
    <property type="match status" value="1"/>
</dbReference>
<dbReference type="Pfam" id="PF03861">
    <property type="entry name" value="ANTAR"/>
    <property type="match status" value="1"/>
</dbReference>
<dbReference type="PROSITE" id="PS50110">
    <property type="entry name" value="RESPONSE_REGULATORY"/>
    <property type="match status" value="1"/>
</dbReference>
<feature type="domain" description="Response regulatory" evidence="7">
    <location>
        <begin position="10"/>
        <end position="124"/>
    </location>
</feature>
<evidence type="ECO:0000259" key="8">
    <source>
        <dbReference type="PROSITE" id="PS50921"/>
    </source>
</evidence>
<keyword evidence="6" id="KW-0597">Phosphoprotein</keyword>
<dbReference type="PANTHER" id="PTHR48111:SF69">
    <property type="entry name" value="RESPONSE REGULATOR RECEIVER"/>
    <property type="match status" value="1"/>
</dbReference>
<gene>
    <name evidence="9" type="ORF">GM661_06040</name>
</gene>
<dbReference type="InterPro" id="IPR001789">
    <property type="entry name" value="Sig_transdc_resp-reg_receiver"/>
</dbReference>
<dbReference type="InterPro" id="IPR011006">
    <property type="entry name" value="CheY-like_superfamily"/>
</dbReference>
<dbReference type="SUPFAM" id="SSF52172">
    <property type="entry name" value="CheY-like"/>
    <property type="match status" value="1"/>
</dbReference>
<keyword evidence="10" id="KW-1185">Reference proteome</keyword>
<dbReference type="SMART" id="SM01012">
    <property type="entry name" value="ANTAR"/>
    <property type="match status" value="1"/>
</dbReference>
<keyword evidence="2" id="KW-0805">Transcription regulation</keyword>
<dbReference type="InterPro" id="IPR008327">
    <property type="entry name" value="Sig_transdc_resp-reg_antiterm"/>
</dbReference>
<proteinExistence type="predicted"/>
<feature type="domain" description="ANTAR" evidence="8">
    <location>
        <begin position="130"/>
        <end position="191"/>
    </location>
</feature>
<evidence type="ECO:0000256" key="5">
    <source>
        <dbReference type="ARBA" id="ARBA00024867"/>
    </source>
</evidence>
<keyword evidence="3" id="KW-0238">DNA-binding</keyword>
<dbReference type="PIRSF" id="PIRSF036382">
    <property type="entry name" value="RR_antiterm"/>
    <property type="match status" value="1"/>
</dbReference>
<dbReference type="GO" id="GO:0006355">
    <property type="term" value="P:regulation of DNA-templated transcription"/>
    <property type="evidence" value="ECO:0007669"/>
    <property type="project" value="TreeGrafter"/>
</dbReference>
<reference evidence="9" key="1">
    <citation type="submission" date="2019-12" db="EMBL/GenBank/DDBJ databases">
        <authorList>
            <person name="zhang j."/>
            <person name="sun C.M."/>
        </authorList>
    </citation>
    <scope>NUCLEOTIDE SEQUENCE</scope>
    <source>
        <strain evidence="9">NS-1</strain>
    </source>
</reference>
<dbReference type="PANTHER" id="PTHR48111">
    <property type="entry name" value="REGULATOR OF RPOS"/>
    <property type="match status" value="1"/>
</dbReference>
<dbReference type="GO" id="GO:0032993">
    <property type="term" value="C:protein-DNA complex"/>
    <property type="evidence" value="ECO:0007669"/>
    <property type="project" value="TreeGrafter"/>
</dbReference>
<comment type="function">
    <text evidence="5">May play the central regulatory role in sporulation. It may be an element of the effector pathway responsible for the activation of sporulation genes in response to nutritional stress. Spo0A may act in concert with spo0H (a sigma factor) to control the expression of some genes that are critical to the sporulation process.</text>
</comment>
<evidence type="ECO:0000313" key="9">
    <source>
        <dbReference type="EMBL" id="QTL97572.1"/>
    </source>
</evidence>
<dbReference type="AlphaFoldDB" id="A0A8A7KI71"/>
<dbReference type="InterPro" id="IPR039420">
    <property type="entry name" value="WalR-like"/>
</dbReference>